<organism evidence="2 3">
    <name type="scientific">Marinomonas phaeophyticola</name>
    <dbReference type="NCBI Taxonomy" id="3004091"/>
    <lineage>
        <taxon>Bacteria</taxon>
        <taxon>Pseudomonadati</taxon>
        <taxon>Pseudomonadota</taxon>
        <taxon>Gammaproteobacteria</taxon>
        <taxon>Oceanospirillales</taxon>
        <taxon>Oceanospirillaceae</taxon>
        <taxon>Marinomonas</taxon>
    </lineage>
</organism>
<reference evidence="2" key="1">
    <citation type="submission" date="2022-12" db="EMBL/GenBank/DDBJ databases">
        <title>Marinomonas 15G1-11 sp. nov, isolated from marine algae.</title>
        <authorList>
            <person name="Butt M."/>
            <person name="Choi D.G."/>
            <person name="Kim J.M."/>
            <person name="Lee J.K."/>
            <person name="Baek J.H."/>
            <person name="Jeon C.O."/>
        </authorList>
    </citation>
    <scope>NUCLEOTIDE SEQUENCE</scope>
    <source>
        <strain evidence="2">15G1-11</strain>
    </source>
</reference>
<name>A0ABT4JYW8_9GAMM</name>
<gene>
    <name evidence="2" type="ORF">O1D97_18060</name>
</gene>
<dbReference type="Pfam" id="PF11456">
    <property type="entry name" value="DUF3019"/>
    <property type="match status" value="1"/>
</dbReference>
<dbReference type="RefSeq" id="WP_269127584.1">
    <property type="nucleotide sequence ID" value="NZ_JAPUBN010000021.1"/>
</dbReference>
<accession>A0ABT4JYW8</accession>
<sequence length="133" mass="15743">MAVKFTRSVTLLSLLLILMPSQLVADNQPWYLKVEPNRCIALRQGQTCYQTLVFKWSVPAEKEYCFFQVPDSRPLTCWYGRGVLSYKGNFELDRSTVYQIRIKDKDVSVLETKVKVAWVYKTDRKNYSEWRLF</sequence>
<comment type="caution">
    <text evidence="2">The sequence shown here is derived from an EMBL/GenBank/DDBJ whole genome shotgun (WGS) entry which is preliminary data.</text>
</comment>
<keyword evidence="1" id="KW-0732">Signal</keyword>
<dbReference type="InterPro" id="IPR021559">
    <property type="entry name" value="DUF3019"/>
</dbReference>
<keyword evidence="3" id="KW-1185">Reference proteome</keyword>
<dbReference type="Proteomes" id="UP001149719">
    <property type="component" value="Unassembled WGS sequence"/>
</dbReference>
<evidence type="ECO:0000313" key="3">
    <source>
        <dbReference type="Proteomes" id="UP001149719"/>
    </source>
</evidence>
<feature type="signal peptide" evidence="1">
    <location>
        <begin position="1"/>
        <end position="25"/>
    </location>
</feature>
<feature type="chain" id="PRO_5045642983" evidence="1">
    <location>
        <begin position="26"/>
        <end position="133"/>
    </location>
</feature>
<proteinExistence type="predicted"/>
<protein>
    <submittedName>
        <fullName evidence="2">DUF3019 domain-containing protein</fullName>
    </submittedName>
</protein>
<evidence type="ECO:0000313" key="2">
    <source>
        <dbReference type="EMBL" id="MCZ2723463.1"/>
    </source>
</evidence>
<dbReference type="EMBL" id="JAPUBN010000021">
    <property type="protein sequence ID" value="MCZ2723463.1"/>
    <property type="molecule type" value="Genomic_DNA"/>
</dbReference>
<evidence type="ECO:0000256" key="1">
    <source>
        <dbReference type="SAM" id="SignalP"/>
    </source>
</evidence>